<comment type="caution">
    <text evidence="2">The sequence shown here is derived from an EMBL/GenBank/DDBJ whole genome shotgun (WGS) entry which is preliminary data.</text>
</comment>
<dbReference type="Proteomes" id="UP001159659">
    <property type="component" value="Unassembled WGS sequence"/>
</dbReference>
<dbReference type="EMBL" id="CANTFK010000736">
    <property type="protein sequence ID" value="CAI5724373.1"/>
    <property type="molecule type" value="Genomic_DNA"/>
</dbReference>
<accession>A0AAV0TMJ8</accession>
<organism evidence="2 3">
    <name type="scientific">Peronospora farinosa</name>
    <dbReference type="NCBI Taxonomy" id="134698"/>
    <lineage>
        <taxon>Eukaryota</taxon>
        <taxon>Sar</taxon>
        <taxon>Stramenopiles</taxon>
        <taxon>Oomycota</taxon>
        <taxon>Peronosporomycetes</taxon>
        <taxon>Peronosporales</taxon>
        <taxon>Peronosporaceae</taxon>
        <taxon>Peronospora</taxon>
    </lineage>
</organism>
<dbReference type="AlphaFoldDB" id="A0AAV0TMJ8"/>
<evidence type="ECO:0000256" key="1">
    <source>
        <dbReference type="SAM" id="MobiDB-lite"/>
    </source>
</evidence>
<gene>
    <name evidence="2" type="ORF">PFR002_LOCUS4876</name>
</gene>
<evidence type="ECO:0000313" key="3">
    <source>
        <dbReference type="Proteomes" id="UP001159659"/>
    </source>
</evidence>
<evidence type="ECO:0000313" key="2">
    <source>
        <dbReference type="EMBL" id="CAI5724373.1"/>
    </source>
</evidence>
<proteinExistence type="predicted"/>
<name>A0AAV0TMJ8_9STRA</name>
<protein>
    <submittedName>
        <fullName evidence="2">Uncharacterized protein</fullName>
    </submittedName>
</protein>
<reference evidence="2" key="1">
    <citation type="submission" date="2022-12" db="EMBL/GenBank/DDBJ databases">
        <authorList>
            <person name="Webb A."/>
        </authorList>
    </citation>
    <scope>NUCLEOTIDE SEQUENCE</scope>
    <source>
        <strain evidence="2">Pf2</strain>
    </source>
</reference>
<sequence length="561" mass="65768">MGPQLEGAKKLEEAQMEYLLRTGVSADKMFKDMGLDTVTSGILTHPLFNYWYTYFERINVEYNKNNKVIEFLMEKAPDKRIDPEVFLKDEVEKAKFVKRSDVDDLFMELRLDKVTNGLFTNKLFIFWRTCLEKFEAAHPEEPQTSVFHLLRTVYDDKGLASLLKAERQIKKSENFAKTLEKKLCGTWVKDGKSLDDVFELLDLKAAGYKLLDDPSMDTFVTFTHVVNDIKKTHTGTKEAAFEENEILRGIKFASSTGGLRSTKSENALFQLWFTQKRSPNEIFMMFFGKDNLDKILKDEGNLFEIPLFITFMKYADAYPRTKRLATEEEYEKVVTDIERRPWKTDPATMVDYVDRNTNVAFMLQGQFEDKLETLGEMILSAKKLKESKSAVYAAQRVEDEMFRFWNINRGVTPDYLFEALKLDADMTPEKLFEIPLFGWWIDYMDVFLRQIKPTDHAGETLMEVFKPPINLVWLRYARKTEGTRELANKVWKELLKQHEYNDTSPEKVKQNLMLLSYGDDKLVFEDYTKTYTKRGNDVKKEKEVKGRIEEAEEEKRMREAE</sequence>
<feature type="region of interest" description="Disordered" evidence="1">
    <location>
        <begin position="535"/>
        <end position="561"/>
    </location>
</feature>